<dbReference type="Proteomes" id="UP000741360">
    <property type="component" value="Unassembled WGS sequence"/>
</dbReference>
<sequence>MWEFLKDNGLWIALVGVFVVMHLFGAGCCGGHRKRSETEGKEDPPGTKEGAPQVGKTGSCH</sequence>
<accession>A0A932GQN5</accession>
<keyword evidence="2" id="KW-0472">Membrane</keyword>
<name>A0A932GQN5_UNCTE</name>
<reference evidence="3" key="1">
    <citation type="submission" date="2020-07" db="EMBL/GenBank/DDBJ databases">
        <title>Huge and variable diversity of episymbiotic CPR bacteria and DPANN archaea in groundwater ecosystems.</title>
        <authorList>
            <person name="He C.Y."/>
            <person name="Keren R."/>
            <person name="Whittaker M."/>
            <person name="Farag I.F."/>
            <person name="Doudna J."/>
            <person name="Cate J.H.D."/>
            <person name="Banfield J.F."/>
        </authorList>
    </citation>
    <scope>NUCLEOTIDE SEQUENCE</scope>
    <source>
        <strain evidence="3">NC_groundwater_717_Ag_S-0.2um_59_8</strain>
    </source>
</reference>
<dbReference type="AlphaFoldDB" id="A0A932GQN5"/>
<evidence type="ECO:0000313" key="4">
    <source>
        <dbReference type="Proteomes" id="UP000741360"/>
    </source>
</evidence>
<comment type="caution">
    <text evidence="3">The sequence shown here is derived from an EMBL/GenBank/DDBJ whole genome shotgun (WGS) entry which is preliminary data.</text>
</comment>
<evidence type="ECO:0000256" key="1">
    <source>
        <dbReference type="SAM" id="MobiDB-lite"/>
    </source>
</evidence>
<feature type="transmembrane region" description="Helical" evidence="2">
    <location>
        <begin position="12"/>
        <end position="31"/>
    </location>
</feature>
<feature type="region of interest" description="Disordered" evidence="1">
    <location>
        <begin position="30"/>
        <end position="61"/>
    </location>
</feature>
<protein>
    <submittedName>
        <fullName evidence="3">DUF2933 domain-containing protein</fullName>
    </submittedName>
</protein>
<keyword evidence="2" id="KW-0812">Transmembrane</keyword>
<evidence type="ECO:0000256" key="2">
    <source>
        <dbReference type="SAM" id="Phobius"/>
    </source>
</evidence>
<dbReference type="EMBL" id="JACPSX010000174">
    <property type="protein sequence ID" value="MBI3015200.1"/>
    <property type="molecule type" value="Genomic_DNA"/>
</dbReference>
<proteinExistence type="predicted"/>
<organism evidence="3 4">
    <name type="scientific">Tectimicrobiota bacterium</name>
    <dbReference type="NCBI Taxonomy" id="2528274"/>
    <lineage>
        <taxon>Bacteria</taxon>
        <taxon>Pseudomonadati</taxon>
        <taxon>Nitrospinota/Tectimicrobiota group</taxon>
        <taxon>Candidatus Tectimicrobiota</taxon>
    </lineage>
</organism>
<keyword evidence="2" id="KW-1133">Transmembrane helix</keyword>
<gene>
    <name evidence="3" type="ORF">HYY65_09115</name>
</gene>
<dbReference type="PROSITE" id="PS51257">
    <property type="entry name" value="PROKAR_LIPOPROTEIN"/>
    <property type="match status" value="1"/>
</dbReference>
<evidence type="ECO:0000313" key="3">
    <source>
        <dbReference type="EMBL" id="MBI3015200.1"/>
    </source>
</evidence>
<feature type="compositionally biased region" description="Basic and acidic residues" evidence="1">
    <location>
        <begin position="36"/>
        <end position="46"/>
    </location>
</feature>